<dbReference type="AlphaFoldDB" id="A0A8S2TEB9"/>
<evidence type="ECO:0000313" key="3">
    <source>
        <dbReference type="Proteomes" id="UP000681720"/>
    </source>
</evidence>
<sequence length="65" mass="7630">HLPPEPAPPRAVIIERLPPLPPKPRDIIIERWLPYEIVNQKRKVIVEHVQKNSKEYPQPKNVIIT</sequence>
<gene>
    <name evidence="1" type="ORF">GIL414_LOCUS25126</name>
    <name evidence="2" type="ORF">GIL414_LOCUS25174</name>
</gene>
<name>A0A8S2TEB9_9BILA</name>
<dbReference type="Proteomes" id="UP000681720">
    <property type="component" value="Unassembled WGS sequence"/>
</dbReference>
<comment type="caution">
    <text evidence="1">The sequence shown here is derived from an EMBL/GenBank/DDBJ whole genome shotgun (WGS) entry which is preliminary data.</text>
</comment>
<dbReference type="EMBL" id="CAJOBJ010033323">
    <property type="protein sequence ID" value="CAF4285783.1"/>
    <property type="molecule type" value="Genomic_DNA"/>
</dbReference>
<feature type="non-terminal residue" evidence="1">
    <location>
        <position position="1"/>
    </location>
</feature>
<reference evidence="1" key="1">
    <citation type="submission" date="2021-02" db="EMBL/GenBank/DDBJ databases">
        <authorList>
            <person name="Nowell W R."/>
        </authorList>
    </citation>
    <scope>NUCLEOTIDE SEQUENCE</scope>
</reference>
<dbReference type="EMBL" id="CAJOBJ010033139">
    <property type="protein sequence ID" value="CAF4284678.1"/>
    <property type="molecule type" value="Genomic_DNA"/>
</dbReference>
<organism evidence="1 3">
    <name type="scientific">Rotaria magnacalcarata</name>
    <dbReference type="NCBI Taxonomy" id="392030"/>
    <lineage>
        <taxon>Eukaryota</taxon>
        <taxon>Metazoa</taxon>
        <taxon>Spiralia</taxon>
        <taxon>Gnathifera</taxon>
        <taxon>Rotifera</taxon>
        <taxon>Eurotatoria</taxon>
        <taxon>Bdelloidea</taxon>
        <taxon>Philodinida</taxon>
        <taxon>Philodinidae</taxon>
        <taxon>Rotaria</taxon>
    </lineage>
</organism>
<evidence type="ECO:0000313" key="1">
    <source>
        <dbReference type="EMBL" id="CAF4284678.1"/>
    </source>
</evidence>
<proteinExistence type="predicted"/>
<evidence type="ECO:0000313" key="2">
    <source>
        <dbReference type="EMBL" id="CAF4285783.1"/>
    </source>
</evidence>
<accession>A0A8S2TEB9</accession>
<protein>
    <submittedName>
        <fullName evidence="1">Uncharacterized protein</fullName>
    </submittedName>
</protein>